<protein>
    <submittedName>
        <fullName evidence="2">Uncharacterized protein</fullName>
    </submittedName>
</protein>
<name>A0ABD1FAW9_HYPHA</name>
<feature type="compositionally biased region" description="Basic residues" evidence="1">
    <location>
        <begin position="166"/>
        <end position="177"/>
    </location>
</feature>
<dbReference type="AlphaFoldDB" id="A0ABD1FAW9"/>
<accession>A0ABD1FAW9</accession>
<organism evidence="2 3">
    <name type="scientific">Hypothenemus hampei</name>
    <name type="common">Coffee berry borer</name>
    <dbReference type="NCBI Taxonomy" id="57062"/>
    <lineage>
        <taxon>Eukaryota</taxon>
        <taxon>Metazoa</taxon>
        <taxon>Ecdysozoa</taxon>
        <taxon>Arthropoda</taxon>
        <taxon>Hexapoda</taxon>
        <taxon>Insecta</taxon>
        <taxon>Pterygota</taxon>
        <taxon>Neoptera</taxon>
        <taxon>Endopterygota</taxon>
        <taxon>Coleoptera</taxon>
        <taxon>Polyphaga</taxon>
        <taxon>Cucujiformia</taxon>
        <taxon>Curculionidae</taxon>
        <taxon>Scolytinae</taxon>
        <taxon>Hypothenemus</taxon>
    </lineage>
</organism>
<evidence type="ECO:0000256" key="1">
    <source>
        <dbReference type="SAM" id="MobiDB-lite"/>
    </source>
</evidence>
<reference evidence="2 3" key="1">
    <citation type="submission" date="2024-05" db="EMBL/GenBank/DDBJ databases">
        <title>Genetic variation in Jamaican populations of the coffee berry borer (Hypothenemus hampei).</title>
        <authorList>
            <person name="Errbii M."/>
            <person name="Myrie A."/>
        </authorList>
    </citation>
    <scope>NUCLEOTIDE SEQUENCE [LARGE SCALE GENOMIC DNA]</scope>
    <source>
        <strain evidence="2">JA-Hopewell-2020-01-JO</strain>
        <tissue evidence="2">Whole body</tissue>
    </source>
</reference>
<feature type="region of interest" description="Disordered" evidence="1">
    <location>
        <begin position="166"/>
        <end position="194"/>
    </location>
</feature>
<evidence type="ECO:0000313" key="2">
    <source>
        <dbReference type="EMBL" id="KAL1516439.1"/>
    </source>
</evidence>
<dbReference type="Proteomes" id="UP001566132">
    <property type="component" value="Unassembled WGS sequence"/>
</dbReference>
<comment type="caution">
    <text evidence="2">The sequence shown here is derived from an EMBL/GenBank/DDBJ whole genome shotgun (WGS) entry which is preliminary data.</text>
</comment>
<dbReference type="EMBL" id="JBDJPC010000001">
    <property type="protein sequence ID" value="KAL1516439.1"/>
    <property type="molecule type" value="Genomic_DNA"/>
</dbReference>
<proteinExistence type="predicted"/>
<gene>
    <name evidence="2" type="ORF">ABEB36_000357</name>
</gene>
<sequence>MLNEENRDTKDEIGTELECCESLEESIFHEEILHSSTFTNSVQENMDVSDVSFLVIQSEHKDQSLIDNLNVNTPLKEINPGIDPKINILQNTLVAKSSVDFASHLFWPSPLSKSSTEQKRKKEKQPAVISSKAFQLYIKKKTDEKENLEKEKLKRKTARLLRAAEKKRRLVEKKGRKKQLESTKTQHSRVKRTETIISNIRCPQCEEKV</sequence>
<evidence type="ECO:0000313" key="3">
    <source>
        <dbReference type="Proteomes" id="UP001566132"/>
    </source>
</evidence>
<keyword evidence="3" id="KW-1185">Reference proteome</keyword>